<dbReference type="InterPro" id="IPR025597">
    <property type="entry name" value="DUF4345"/>
</dbReference>
<dbReference type="RefSeq" id="WP_068266945.1">
    <property type="nucleotide sequence ID" value="NZ_LWSK01000140.1"/>
</dbReference>
<dbReference type="EMBL" id="VRLW01000001">
    <property type="protein sequence ID" value="KAA1262596.1"/>
    <property type="molecule type" value="Genomic_DNA"/>
</dbReference>
<keyword evidence="1" id="KW-0472">Membrane</keyword>
<protein>
    <recommendedName>
        <fullName evidence="4">DUF4345 domain-containing protein</fullName>
    </recommendedName>
</protein>
<dbReference type="Pfam" id="PF14248">
    <property type="entry name" value="DUF4345"/>
    <property type="match status" value="1"/>
</dbReference>
<keyword evidence="1" id="KW-0812">Transmembrane</keyword>
<keyword evidence="1" id="KW-1133">Transmembrane helix</keyword>
<reference evidence="2 3" key="1">
    <citation type="submission" date="2019-08" db="EMBL/GenBank/DDBJ databases">
        <title>Deep-cultivation of Planctomycetes and their phenomic and genomic characterization uncovers novel biology.</title>
        <authorList>
            <person name="Wiegand S."/>
            <person name="Jogler M."/>
            <person name="Boedeker C."/>
            <person name="Pinto D."/>
            <person name="Vollmers J."/>
            <person name="Rivas-Marin E."/>
            <person name="Kohn T."/>
            <person name="Peeters S.H."/>
            <person name="Heuer A."/>
            <person name="Rast P."/>
            <person name="Oberbeckmann S."/>
            <person name="Bunk B."/>
            <person name="Jeske O."/>
            <person name="Meyerdierks A."/>
            <person name="Storesund J.E."/>
            <person name="Kallscheuer N."/>
            <person name="Luecker S."/>
            <person name="Lage O.M."/>
            <person name="Pohl T."/>
            <person name="Merkel B.J."/>
            <person name="Hornburger P."/>
            <person name="Mueller R.-W."/>
            <person name="Bruemmer F."/>
            <person name="Labrenz M."/>
            <person name="Spormann A.M."/>
            <person name="Op Den Camp H."/>
            <person name="Overmann J."/>
            <person name="Amann R."/>
            <person name="Jetten M.S.M."/>
            <person name="Mascher T."/>
            <person name="Medema M.H."/>
            <person name="Devos D.P."/>
            <person name="Kaster A.-K."/>
            <person name="Ovreas L."/>
            <person name="Rohde M."/>
            <person name="Galperin M.Y."/>
            <person name="Jogler C."/>
        </authorList>
    </citation>
    <scope>NUCLEOTIDE SEQUENCE [LARGE SCALE GENOMIC DNA]</scope>
    <source>
        <strain evidence="2 3">LF1</strain>
    </source>
</reference>
<dbReference type="Proteomes" id="UP000322699">
    <property type="component" value="Unassembled WGS sequence"/>
</dbReference>
<sequence>MNRTFPTIAIFVTATSFAGFAVWLGVNPNALLEAFGIEDRTPQMATEIRAFYGGIELAIAVAMIVLWRRGDLFAALLIGGLPLLGSASGRLIGLVVDGFSGVHLGFAGLELVGAAFCLAGARMVSRGGREWNERSNG</sequence>
<organism evidence="2 3">
    <name type="scientific">Rubripirellula obstinata</name>
    <dbReference type="NCBI Taxonomy" id="406547"/>
    <lineage>
        <taxon>Bacteria</taxon>
        <taxon>Pseudomonadati</taxon>
        <taxon>Planctomycetota</taxon>
        <taxon>Planctomycetia</taxon>
        <taxon>Pirellulales</taxon>
        <taxon>Pirellulaceae</taxon>
        <taxon>Rubripirellula</taxon>
    </lineage>
</organism>
<accession>A0A5B1CPU9</accession>
<comment type="caution">
    <text evidence="2">The sequence shown here is derived from an EMBL/GenBank/DDBJ whole genome shotgun (WGS) entry which is preliminary data.</text>
</comment>
<feature type="transmembrane region" description="Helical" evidence="1">
    <location>
        <begin position="7"/>
        <end position="26"/>
    </location>
</feature>
<gene>
    <name evidence="2" type="ORF">LF1_51630</name>
</gene>
<feature type="transmembrane region" description="Helical" evidence="1">
    <location>
        <begin position="74"/>
        <end position="96"/>
    </location>
</feature>
<keyword evidence="3" id="KW-1185">Reference proteome</keyword>
<dbReference type="AlphaFoldDB" id="A0A5B1CPU9"/>
<feature type="transmembrane region" description="Helical" evidence="1">
    <location>
        <begin position="102"/>
        <end position="124"/>
    </location>
</feature>
<feature type="transmembrane region" description="Helical" evidence="1">
    <location>
        <begin position="50"/>
        <end position="67"/>
    </location>
</feature>
<proteinExistence type="predicted"/>
<evidence type="ECO:0000313" key="2">
    <source>
        <dbReference type="EMBL" id="KAA1262596.1"/>
    </source>
</evidence>
<name>A0A5B1CPU9_9BACT</name>
<evidence type="ECO:0008006" key="4">
    <source>
        <dbReference type="Google" id="ProtNLM"/>
    </source>
</evidence>
<evidence type="ECO:0000313" key="3">
    <source>
        <dbReference type="Proteomes" id="UP000322699"/>
    </source>
</evidence>
<evidence type="ECO:0000256" key="1">
    <source>
        <dbReference type="SAM" id="Phobius"/>
    </source>
</evidence>